<dbReference type="InterPro" id="IPR043502">
    <property type="entry name" value="DNA/RNA_pol_sf"/>
</dbReference>
<dbReference type="InterPro" id="IPR041577">
    <property type="entry name" value="RT_RNaseH_2"/>
</dbReference>
<gene>
    <name evidence="2" type="ORF">H4Q32_030736</name>
</gene>
<dbReference type="PANTHER" id="PTHR33064">
    <property type="entry name" value="POL PROTEIN"/>
    <property type="match status" value="1"/>
</dbReference>
<protein>
    <submittedName>
        <fullName evidence="2">Gag-Pol polyprotein</fullName>
    </submittedName>
</protein>
<dbReference type="InterPro" id="IPR036397">
    <property type="entry name" value="RNaseH_sf"/>
</dbReference>
<evidence type="ECO:0000313" key="3">
    <source>
        <dbReference type="Proteomes" id="UP000830375"/>
    </source>
</evidence>
<dbReference type="Gene3D" id="3.10.20.370">
    <property type="match status" value="1"/>
</dbReference>
<feature type="domain" description="Reverse transcriptase/retrotransposon-derived protein RNase H-like" evidence="1">
    <location>
        <begin position="2"/>
        <end position="93"/>
    </location>
</feature>
<name>A0ABQ8L5N7_LABRO</name>
<accession>A0ABQ8L5N7</accession>
<dbReference type="EMBL" id="JACTAM010002083">
    <property type="protein sequence ID" value="KAI2646052.1"/>
    <property type="molecule type" value="Genomic_DNA"/>
</dbReference>
<evidence type="ECO:0000313" key="2">
    <source>
        <dbReference type="EMBL" id="KAI2646052.1"/>
    </source>
</evidence>
<dbReference type="Pfam" id="PF17919">
    <property type="entry name" value="RT_RNaseH_2"/>
    <property type="match status" value="1"/>
</dbReference>
<reference evidence="2 3" key="1">
    <citation type="submission" date="2022-01" db="EMBL/GenBank/DDBJ databases">
        <title>A high-quality chromosome-level genome assembly of rohu carp, Labeo rohita.</title>
        <authorList>
            <person name="Arick M.A. II"/>
            <person name="Hsu C.-Y."/>
            <person name="Magbanua Z."/>
            <person name="Pechanova O."/>
            <person name="Grover C."/>
            <person name="Miller E."/>
            <person name="Thrash A."/>
            <person name="Ezzel L."/>
            <person name="Alam S."/>
            <person name="Benzie J."/>
            <person name="Hamilton M."/>
            <person name="Karsi A."/>
            <person name="Lawrence M.L."/>
            <person name="Peterson D.G."/>
        </authorList>
    </citation>
    <scope>NUCLEOTIDE SEQUENCE [LARGE SCALE GENOMIC DNA]</scope>
    <source>
        <strain evidence="3">BAU-BD-2019</strain>
        <tissue evidence="2">Blood</tissue>
    </source>
</reference>
<keyword evidence="3" id="KW-1185">Reference proteome</keyword>
<dbReference type="Gene3D" id="3.30.420.10">
    <property type="entry name" value="Ribonuclease H-like superfamily/Ribonuclease H"/>
    <property type="match status" value="1"/>
</dbReference>
<proteinExistence type="predicted"/>
<dbReference type="SUPFAM" id="SSF56672">
    <property type="entry name" value="DNA/RNA polymerases"/>
    <property type="match status" value="1"/>
</dbReference>
<evidence type="ECO:0000259" key="1">
    <source>
        <dbReference type="Pfam" id="PF17919"/>
    </source>
</evidence>
<dbReference type="Proteomes" id="UP000830375">
    <property type="component" value="Unassembled WGS sequence"/>
</dbReference>
<sequence>MALEELKHALCEAPALRMPDHRKSFALHVNEQKDYMTSVLTQEWGDQNKPVGYYSQQLDAVSQGWGPCLRAVQAVYLALQCATPVVLDQKITIRCPHSVHARLSLWRAARVTLPRWIKWSTALEMPNITIEKATPSNPATLLAPSETIPNSHDCVEIVQMLSVDEHLDNLPLQNPDLILYTDGSSFVDKGERRAGCSCRRKNSRNSYCSNMSSAWDALLTAERQSRDAGSNASRGQMGLD</sequence>
<dbReference type="InterPro" id="IPR051320">
    <property type="entry name" value="Viral_Replic_Matur_Polypro"/>
</dbReference>
<comment type="caution">
    <text evidence="2">The sequence shown here is derived from an EMBL/GenBank/DDBJ whole genome shotgun (WGS) entry which is preliminary data.</text>
</comment>
<organism evidence="2 3">
    <name type="scientific">Labeo rohita</name>
    <name type="common">Indian major carp</name>
    <name type="synonym">Cyprinus rohita</name>
    <dbReference type="NCBI Taxonomy" id="84645"/>
    <lineage>
        <taxon>Eukaryota</taxon>
        <taxon>Metazoa</taxon>
        <taxon>Chordata</taxon>
        <taxon>Craniata</taxon>
        <taxon>Vertebrata</taxon>
        <taxon>Euteleostomi</taxon>
        <taxon>Actinopterygii</taxon>
        <taxon>Neopterygii</taxon>
        <taxon>Teleostei</taxon>
        <taxon>Ostariophysi</taxon>
        <taxon>Cypriniformes</taxon>
        <taxon>Cyprinidae</taxon>
        <taxon>Labeoninae</taxon>
        <taxon>Labeonini</taxon>
        <taxon>Labeo</taxon>
    </lineage>
</organism>
<dbReference type="PANTHER" id="PTHR33064:SF37">
    <property type="entry name" value="RIBONUCLEASE H"/>
    <property type="match status" value="1"/>
</dbReference>